<dbReference type="GO" id="GO:0098796">
    <property type="term" value="C:membrane protein complex"/>
    <property type="evidence" value="ECO:0007669"/>
    <property type="project" value="UniProtKB-ARBA"/>
</dbReference>
<dbReference type="eggNOG" id="COG1136">
    <property type="taxonomic scope" value="Bacteria"/>
</dbReference>
<evidence type="ECO:0000256" key="3">
    <source>
        <dbReference type="ARBA" id="ARBA00022840"/>
    </source>
</evidence>
<name>C1DT66_SULAA</name>
<dbReference type="AlphaFoldDB" id="C1DT66"/>
<dbReference type="GO" id="GO:0005886">
    <property type="term" value="C:plasma membrane"/>
    <property type="evidence" value="ECO:0007669"/>
    <property type="project" value="TreeGrafter"/>
</dbReference>
<evidence type="ECO:0000256" key="1">
    <source>
        <dbReference type="ARBA" id="ARBA00022448"/>
    </source>
</evidence>
<feature type="domain" description="ABC transporter" evidence="5">
    <location>
        <begin position="4"/>
        <end position="225"/>
    </location>
</feature>
<dbReference type="GO" id="GO:0016887">
    <property type="term" value="F:ATP hydrolysis activity"/>
    <property type="evidence" value="ECO:0007669"/>
    <property type="project" value="InterPro"/>
</dbReference>
<dbReference type="Pfam" id="PF00005">
    <property type="entry name" value="ABC_tran"/>
    <property type="match status" value="1"/>
</dbReference>
<keyword evidence="7" id="KW-1185">Reference proteome</keyword>
<proteinExistence type="inferred from homology"/>
<dbReference type="SUPFAM" id="SSF52540">
    <property type="entry name" value="P-loop containing nucleoside triphosphate hydrolases"/>
    <property type="match status" value="1"/>
</dbReference>
<dbReference type="RefSeq" id="WP_012673600.1">
    <property type="nucleotide sequence ID" value="NC_012438.1"/>
</dbReference>
<dbReference type="Proteomes" id="UP000001369">
    <property type="component" value="Chromosome"/>
</dbReference>
<evidence type="ECO:0000256" key="2">
    <source>
        <dbReference type="ARBA" id="ARBA00022741"/>
    </source>
</evidence>
<comment type="similarity">
    <text evidence="4">Belongs to the ABC transporter superfamily. Macrolide exporter (TC 3.A.1.122) family.</text>
</comment>
<dbReference type="EMBL" id="CP001229">
    <property type="protein sequence ID" value="ACN98275.1"/>
    <property type="molecule type" value="Genomic_DNA"/>
</dbReference>
<dbReference type="InterPro" id="IPR003593">
    <property type="entry name" value="AAA+_ATPase"/>
</dbReference>
<accession>C1DT66</accession>
<dbReference type="InterPro" id="IPR017911">
    <property type="entry name" value="MacB-like_ATP-bd"/>
</dbReference>
<evidence type="ECO:0000313" key="7">
    <source>
        <dbReference type="Proteomes" id="UP000001369"/>
    </source>
</evidence>
<evidence type="ECO:0000256" key="4">
    <source>
        <dbReference type="ARBA" id="ARBA00038388"/>
    </source>
</evidence>
<keyword evidence="2" id="KW-0547">Nucleotide-binding</keyword>
<sequence length="225" mass="25200">MSSVLLENVKKVYRNGQEEVWALKGISLKIEKGQMVAVMGPSGSGKSTLLHIIGGIDYPTEGKVVINGLQIDSLNDKQLSKFRSENIGFVFQFHYLLPEFTALENVMIPIQIKGEKNPKEKASDILKKFNLQHRLNHKPSQMSGGEQQRVAIARAVANDPSLLIADEPTGNLDSQNAKNVIMLFKHLNESKGMTIIIATHDIEIAKYCKYIYYMRDGMLVDIEKV</sequence>
<reference evidence="6 7" key="1">
    <citation type="journal article" date="2009" name="J. Bacteriol.">
        <title>Complete and draft genome sequences of six members of the Aquificales.</title>
        <authorList>
            <person name="Reysenbach A.L."/>
            <person name="Hamamura N."/>
            <person name="Podar M."/>
            <person name="Griffiths E."/>
            <person name="Ferreira S."/>
            <person name="Hochstein R."/>
            <person name="Heidelberg J."/>
            <person name="Johnson J."/>
            <person name="Mead D."/>
            <person name="Pohorille A."/>
            <person name="Sarmiento M."/>
            <person name="Schweighofer K."/>
            <person name="Seshadri R."/>
            <person name="Voytek M.A."/>
        </authorList>
    </citation>
    <scope>NUCLEOTIDE SEQUENCE [LARGE SCALE GENOMIC DNA]</scope>
    <source>
        <strain evidence="7">Az-Fu1 / DSM 15241 / OCM 825</strain>
    </source>
</reference>
<dbReference type="InterPro" id="IPR003439">
    <property type="entry name" value="ABC_transporter-like_ATP-bd"/>
</dbReference>
<dbReference type="InterPro" id="IPR017871">
    <property type="entry name" value="ABC_transporter-like_CS"/>
</dbReference>
<dbReference type="InterPro" id="IPR015854">
    <property type="entry name" value="ABC_transpr_LolD-like"/>
</dbReference>
<dbReference type="SMART" id="SM00382">
    <property type="entry name" value="AAA"/>
    <property type="match status" value="1"/>
</dbReference>
<dbReference type="CDD" id="cd03255">
    <property type="entry name" value="ABC_MJ0796_LolCDE_FtsE"/>
    <property type="match status" value="1"/>
</dbReference>
<dbReference type="FunFam" id="3.40.50.300:FF:000032">
    <property type="entry name" value="Export ABC transporter ATP-binding protein"/>
    <property type="match status" value="1"/>
</dbReference>
<dbReference type="PROSITE" id="PS00211">
    <property type="entry name" value="ABC_TRANSPORTER_1"/>
    <property type="match status" value="1"/>
</dbReference>
<gene>
    <name evidence="6" type="primary">lolD</name>
    <name evidence="6" type="ordered locus">SULAZ_0308</name>
</gene>
<protein>
    <submittedName>
        <fullName evidence="6">ABC transporter, ATP-binding protein</fullName>
    </submittedName>
</protein>
<dbReference type="GO" id="GO:0022857">
    <property type="term" value="F:transmembrane transporter activity"/>
    <property type="evidence" value="ECO:0007669"/>
    <property type="project" value="TreeGrafter"/>
</dbReference>
<dbReference type="Gene3D" id="3.40.50.300">
    <property type="entry name" value="P-loop containing nucleotide triphosphate hydrolases"/>
    <property type="match status" value="1"/>
</dbReference>
<dbReference type="HOGENOM" id="CLU_000604_1_22_0"/>
<dbReference type="OrthoDB" id="9802264at2"/>
<dbReference type="InterPro" id="IPR027417">
    <property type="entry name" value="P-loop_NTPase"/>
</dbReference>
<dbReference type="PROSITE" id="PS50893">
    <property type="entry name" value="ABC_TRANSPORTER_2"/>
    <property type="match status" value="1"/>
</dbReference>
<dbReference type="GO" id="GO:0005524">
    <property type="term" value="F:ATP binding"/>
    <property type="evidence" value="ECO:0007669"/>
    <property type="project" value="UniProtKB-KW"/>
</dbReference>
<evidence type="ECO:0000259" key="5">
    <source>
        <dbReference type="PROSITE" id="PS50893"/>
    </source>
</evidence>
<organism evidence="6 7">
    <name type="scientific">Sulfurihydrogenibium azorense (strain DSM 15241 / OCM 825 / Az-Fu1)</name>
    <dbReference type="NCBI Taxonomy" id="204536"/>
    <lineage>
        <taxon>Bacteria</taxon>
        <taxon>Pseudomonadati</taxon>
        <taxon>Aquificota</taxon>
        <taxon>Aquificia</taxon>
        <taxon>Aquificales</taxon>
        <taxon>Hydrogenothermaceae</taxon>
        <taxon>Sulfurihydrogenibium</taxon>
    </lineage>
</organism>
<keyword evidence="1" id="KW-0813">Transport</keyword>
<dbReference type="PANTHER" id="PTHR24220:SF86">
    <property type="entry name" value="ABC TRANSPORTER ABCH.1"/>
    <property type="match status" value="1"/>
</dbReference>
<keyword evidence="3 6" id="KW-0067">ATP-binding</keyword>
<dbReference type="STRING" id="204536.SULAZ_0308"/>
<dbReference type="KEGG" id="saf:SULAZ_0308"/>
<evidence type="ECO:0000313" key="6">
    <source>
        <dbReference type="EMBL" id="ACN98275.1"/>
    </source>
</evidence>
<dbReference type="PANTHER" id="PTHR24220">
    <property type="entry name" value="IMPORT ATP-BINDING PROTEIN"/>
    <property type="match status" value="1"/>
</dbReference>